<protein>
    <submittedName>
        <fullName evidence="1">Uncharacterized protein</fullName>
    </submittedName>
</protein>
<gene>
    <name evidence="1" type="ORF">GCM10011571_33620</name>
</gene>
<dbReference type="AlphaFoldDB" id="A0A8J2YF83"/>
<dbReference type="EMBL" id="BMHQ01000018">
    <property type="protein sequence ID" value="GGE28775.1"/>
    <property type="molecule type" value="Genomic_DNA"/>
</dbReference>
<reference evidence="1" key="1">
    <citation type="journal article" date="2014" name="Int. J. Syst. Evol. Microbiol.">
        <title>Complete genome sequence of Corynebacterium casei LMG S-19264T (=DSM 44701T), isolated from a smear-ripened cheese.</title>
        <authorList>
            <consortium name="US DOE Joint Genome Institute (JGI-PGF)"/>
            <person name="Walter F."/>
            <person name="Albersmeier A."/>
            <person name="Kalinowski J."/>
            <person name="Ruckert C."/>
        </authorList>
    </citation>
    <scope>NUCLEOTIDE SEQUENCE</scope>
    <source>
        <strain evidence="1">CGMCC 1.15179</strain>
    </source>
</reference>
<dbReference type="RefSeq" id="WP_188649039.1">
    <property type="nucleotide sequence ID" value="NZ_BMHQ01000018.1"/>
</dbReference>
<dbReference type="Proteomes" id="UP000625210">
    <property type="component" value="Unassembled WGS sequence"/>
</dbReference>
<keyword evidence="2" id="KW-1185">Reference proteome</keyword>
<evidence type="ECO:0000313" key="1">
    <source>
        <dbReference type="EMBL" id="GGE28775.1"/>
    </source>
</evidence>
<proteinExistence type="predicted"/>
<reference evidence="1" key="2">
    <citation type="submission" date="2020-09" db="EMBL/GenBank/DDBJ databases">
        <authorList>
            <person name="Sun Q."/>
            <person name="Zhou Y."/>
        </authorList>
    </citation>
    <scope>NUCLEOTIDE SEQUENCE</scope>
    <source>
        <strain evidence="1">CGMCC 1.15179</strain>
    </source>
</reference>
<comment type="caution">
    <text evidence="1">The sequence shown here is derived from an EMBL/GenBank/DDBJ whole genome shotgun (WGS) entry which is preliminary data.</text>
</comment>
<sequence length="89" mass="10856">MNSKWKVSLLRKANYEESTYLEKYPQIAWSISYSIENRHFHTLYYDRDMNLLCKLSTYDRGDITVLTDKDEFDEHDWETIKEIEKQVLI</sequence>
<evidence type="ECO:0000313" key="2">
    <source>
        <dbReference type="Proteomes" id="UP000625210"/>
    </source>
</evidence>
<organism evidence="1 2">
    <name type="scientific">Marinithermofilum abyssi</name>
    <dbReference type="NCBI Taxonomy" id="1571185"/>
    <lineage>
        <taxon>Bacteria</taxon>
        <taxon>Bacillati</taxon>
        <taxon>Bacillota</taxon>
        <taxon>Bacilli</taxon>
        <taxon>Bacillales</taxon>
        <taxon>Thermoactinomycetaceae</taxon>
        <taxon>Marinithermofilum</taxon>
    </lineage>
</organism>
<name>A0A8J2YF83_9BACL</name>
<accession>A0A8J2YF83</accession>